<gene>
    <name evidence="1" type="ORF">A4U43_UnF6770</name>
</gene>
<dbReference type="Proteomes" id="UP000243459">
    <property type="component" value="Unassembled WGS sequence"/>
</dbReference>
<proteinExistence type="predicted"/>
<keyword evidence="2" id="KW-1185">Reference proteome</keyword>
<dbReference type="AlphaFoldDB" id="A0A1R3L6D8"/>
<dbReference type="EMBL" id="KV863699">
    <property type="protein sequence ID" value="ONK55175.1"/>
    <property type="molecule type" value="Genomic_DNA"/>
</dbReference>
<organism evidence="1 2">
    <name type="scientific">Asparagus officinalis</name>
    <name type="common">Garden asparagus</name>
    <dbReference type="NCBI Taxonomy" id="4686"/>
    <lineage>
        <taxon>Eukaryota</taxon>
        <taxon>Viridiplantae</taxon>
        <taxon>Streptophyta</taxon>
        <taxon>Embryophyta</taxon>
        <taxon>Tracheophyta</taxon>
        <taxon>Spermatophyta</taxon>
        <taxon>Magnoliopsida</taxon>
        <taxon>Liliopsida</taxon>
        <taxon>Asparagales</taxon>
        <taxon>Asparagaceae</taxon>
        <taxon>Asparagoideae</taxon>
        <taxon>Asparagus</taxon>
    </lineage>
</organism>
<dbReference type="Gramene" id="ONK55175">
    <property type="protein sequence ID" value="ONK55175"/>
    <property type="gene ID" value="A4U43_UnF6770"/>
</dbReference>
<evidence type="ECO:0000313" key="2">
    <source>
        <dbReference type="Proteomes" id="UP000243459"/>
    </source>
</evidence>
<name>A0A1R3L6D8_ASPOF</name>
<sequence length="110" mass="12565">MIQSLYLGQGCITGAEICLSVFILSVVASLGITSISSLHCDHQPISSSYIRDSESMLRFFLPRKRARDRKQFHQRDELLKLLLQEFGIMSIIFHQLNTRLPQLANLAQFI</sequence>
<evidence type="ECO:0000313" key="1">
    <source>
        <dbReference type="EMBL" id="ONK55175.1"/>
    </source>
</evidence>
<accession>A0A1R3L6D8</accession>
<protein>
    <submittedName>
        <fullName evidence="1">Uncharacterized protein</fullName>
    </submittedName>
</protein>
<reference evidence="2" key="1">
    <citation type="journal article" date="2017" name="Nat. Commun.">
        <title>The asparagus genome sheds light on the origin and evolution of a young Y chromosome.</title>
        <authorList>
            <person name="Harkess A."/>
            <person name="Zhou J."/>
            <person name="Xu C."/>
            <person name="Bowers J.E."/>
            <person name="Van der Hulst R."/>
            <person name="Ayyampalayam S."/>
            <person name="Mercati F."/>
            <person name="Riccardi P."/>
            <person name="McKain M.R."/>
            <person name="Kakrana A."/>
            <person name="Tang H."/>
            <person name="Ray J."/>
            <person name="Groenendijk J."/>
            <person name="Arikit S."/>
            <person name="Mathioni S.M."/>
            <person name="Nakano M."/>
            <person name="Shan H."/>
            <person name="Telgmann-Rauber A."/>
            <person name="Kanno A."/>
            <person name="Yue Z."/>
            <person name="Chen H."/>
            <person name="Li W."/>
            <person name="Chen Y."/>
            <person name="Xu X."/>
            <person name="Zhang Y."/>
            <person name="Luo S."/>
            <person name="Chen H."/>
            <person name="Gao J."/>
            <person name="Mao Z."/>
            <person name="Pires J.C."/>
            <person name="Luo M."/>
            <person name="Kudrna D."/>
            <person name="Wing R.A."/>
            <person name="Meyers B.C."/>
            <person name="Yi K."/>
            <person name="Kong H."/>
            <person name="Lavrijsen P."/>
            <person name="Sunseri F."/>
            <person name="Falavigna A."/>
            <person name="Ye Y."/>
            <person name="Leebens-Mack J.H."/>
            <person name="Chen G."/>
        </authorList>
    </citation>
    <scope>NUCLEOTIDE SEQUENCE [LARGE SCALE GENOMIC DNA]</scope>
    <source>
        <strain evidence="2">cv. DH0086</strain>
    </source>
</reference>